<gene>
    <name evidence="11" type="primary">pufC</name>
    <name evidence="11" type="ORF">RIdsm_01764</name>
</gene>
<feature type="compositionally biased region" description="Acidic residues" evidence="9">
    <location>
        <begin position="375"/>
        <end position="385"/>
    </location>
</feature>
<keyword evidence="6" id="KW-0479">Metal-binding</keyword>
<accession>A0A5P3A9W3</accession>
<dbReference type="GO" id="GO:0005506">
    <property type="term" value="F:iron ion binding"/>
    <property type="evidence" value="ECO:0007669"/>
    <property type="project" value="InterPro"/>
</dbReference>
<feature type="compositionally biased region" description="Acidic residues" evidence="9">
    <location>
        <begin position="394"/>
        <end position="412"/>
    </location>
</feature>
<keyword evidence="10" id="KW-0812">Transmembrane</keyword>
<keyword evidence="7" id="KW-0249">Electron transport</keyword>
<keyword evidence="3" id="KW-0813">Transport</keyword>
<dbReference type="SUPFAM" id="SSF48695">
    <property type="entry name" value="Multiheme cytochromes"/>
    <property type="match status" value="1"/>
</dbReference>
<evidence type="ECO:0000256" key="4">
    <source>
        <dbReference type="ARBA" id="ARBA00022531"/>
    </source>
</evidence>
<dbReference type="InterPro" id="IPR003158">
    <property type="entry name" value="Photosyn_RC_cyt_c-su"/>
</dbReference>
<feature type="transmembrane region" description="Helical" evidence="10">
    <location>
        <begin position="20"/>
        <end position="40"/>
    </location>
</feature>
<evidence type="ECO:0000256" key="6">
    <source>
        <dbReference type="ARBA" id="ARBA00022723"/>
    </source>
</evidence>
<evidence type="ECO:0000313" key="12">
    <source>
        <dbReference type="Proteomes" id="UP000325785"/>
    </source>
</evidence>
<dbReference type="RefSeq" id="WP_082647283.1">
    <property type="nucleotide sequence ID" value="NZ_CP031598.1"/>
</dbReference>
<evidence type="ECO:0000256" key="9">
    <source>
        <dbReference type="SAM" id="MobiDB-lite"/>
    </source>
</evidence>
<dbReference type="OrthoDB" id="9813732at2"/>
<keyword evidence="10" id="KW-0472">Membrane</keyword>
<keyword evidence="5" id="KW-0349">Heme</keyword>
<dbReference type="GO" id="GO:0020037">
    <property type="term" value="F:heme binding"/>
    <property type="evidence" value="ECO:0007669"/>
    <property type="project" value="InterPro"/>
</dbReference>
<evidence type="ECO:0000256" key="1">
    <source>
        <dbReference type="ARBA" id="ARBA00003196"/>
    </source>
</evidence>
<reference evidence="11 12" key="1">
    <citation type="submission" date="2018-08" db="EMBL/GenBank/DDBJ databases">
        <title>Genetic Globetrotter - A new plasmid hitch-hiking vast phylogenetic and geographic distances.</title>
        <authorList>
            <person name="Vollmers J."/>
            <person name="Petersen J."/>
        </authorList>
    </citation>
    <scope>NUCLEOTIDE SEQUENCE [LARGE SCALE GENOMIC DNA]</scope>
    <source>
        <strain evidence="11 12">DSM 26383</strain>
    </source>
</reference>
<dbReference type="Proteomes" id="UP000325785">
    <property type="component" value="Chromosome"/>
</dbReference>
<evidence type="ECO:0000256" key="8">
    <source>
        <dbReference type="ARBA" id="ARBA00023004"/>
    </source>
</evidence>
<dbReference type="GO" id="GO:0030077">
    <property type="term" value="C:plasma membrane light-harvesting complex"/>
    <property type="evidence" value="ECO:0007669"/>
    <property type="project" value="InterPro"/>
</dbReference>
<dbReference type="CDD" id="cd09224">
    <property type="entry name" value="CytoC_RC"/>
    <property type="match status" value="1"/>
</dbReference>
<dbReference type="InterPro" id="IPR023119">
    <property type="entry name" value="Multihaem_cyt_PRC_cyt_su-like"/>
</dbReference>
<organism evidence="11 12">
    <name type="scientific">Roseovarius indicus</name>
    <dbReference type="NCBI Taxonomy" id="540747"/>
    <lineage>
        <taxon>Bacteria</taxon>
        <taxon>Pseudomonadati</taxon>
        <taxon>Pseudomonadota</taxon>
        <taxon>Alphaproteobacteria</taxon>
        <taxon>Rhodobacterales</taxon>
        <taxon>Roseobacteraceae</taxon>
        <taxon>Roseovarius</taxon>
    </lineage>
</organism>
<keyword evidence="8" id="KW-0408">Iron</keyword>
<evidence type="ECO:0000313" key="11">
    <source>
        <dbReference type="EMBL" id="QEW25971.1"/>
    </source>
</evidence>
<dbReference type="AlphaFoldDB" id="A0A5P3A9W3"/>
<evidence type="ECO:0000256" key="7">
    <source>
        <dbReference type="ARBA" id="ARBA00022982"/>
    </source>
</evidence>
<proteinExistence type="predicted"/>
<dbReference type="Gene3D" id="1.10.468.10">
    <property type="entry name" value="Photosynthetic Reaction Center, subunit C, domain 2"/>
    <property type="match status" value="2"/>
</dbReference>
<dbReference type="GO" id="GO:0019684">
    <property type="term" value="P:photosynthesis, light reaction"/>
    <property type="evidence" value="ECO:0007669"/>
    <property type="project" value="InterPro"/>
</dbReference>
<feature type="region of interest" description="Disordered" evidence="9">
    <location>
        <begin position="362"/>
        <end position="412"/>
    </location>
</feature>
<comment type="function">
    <text evidence="1">The reaction center of purple bacteria contains a tightly bound cytochrome molecule which re-reduces the photo oxidized primary electron donor.</text>
</comment>
<dbReference type="NCBIfam" id="NF040706">
    <property type="entry name" value="photo_cyt_PufC"/>
    <property type="match status" value="1"/>
</dbReference>
<feature type="region of interest" description="Disordered" evidence="9">
    <location>
        <begin position="81"/>
        <end position="104"/>
    </location>
</feature>
<keyword evidence="4" id="KW-0602">Photosynthesis</keyword>
<dbReference type="InterPro" id="IPR036280">
    <property type="entry name" value="Multihaem_cyt_sf"/>
</dbReference>
<dbReference type="EMBL" id="CP031598">
    <property type="protein sequence ID" value="QEW25971.1"/>
    <property type="molecule type" value="Genomic_DNA"/>
</dbReference>
<evidence type="ECO:0000256" key="5">
    <source>
        <dbReference type="ARBA" id="ARBA00022617"/>
    </source>
</evidence>
<feature type="compositionally biased region" description="Low complexity" evidence="9">
    <location>
        <begin position="363"/>
        <end position="374"/>
    </location>
</feature>
<keyword evidence="10" id="KW-1133">Transmembrane helix</keyword>
<dbReference type="KEGG" id="rid:RIdsm_01764"/>
<dbReference type="GO" id="GO:0009055">
    <property type="term" value="F:electron transfer activity"/>
    <property type="evidence" value="ECO:0007669"/>
    <property type="project" value="InterPro"/>
</dbReference>
<evidence type="ECO:0000256" key="3">
    <source>
        <dbReference type="ARBA" id="ARBA00022448"/>
    </source>
</evidence>
<sequence>MLPQWFNKWNEDNPTNIYRPAILVGVAGGAVFVATMLVAFGQPYATESLQTGPRGTGMSVTEFTMDLDTPDPSIEGFLATTSDPVPPQGGEETAGEARENVPPGLEGLTVENYDRLLTAMRAWTGIPDLFEDAESYQTAVGHIMVGMTQNLNENWDGHVNAQKQVGVTCYTCHRGQPVPSDVWFRTVKDTPAAAGWSASQNMVTDVSQSTSLPSDALETYLLDYGVIGVHDLDSRVAGVPGQDGYPGIQNAERTYALMNYIDNALGVNCTFCHNTRAFYDGGQVTLQWGTAQLGIQMVQELNNEYLVSLDGLLPEDRLGPVHGDAPKAACKTCHKGYQQPLQGTNVIRQWPELATTSGEPDYAAFEGAESGSESAEAEGADESGSEEQVAVEGDAAEEGAADGEETEGTATE</sequence>
<protein>
    <recommendedName>
        <fullName evidence="2">Photosynthetic reaction center cytochrome c subunit</fullName>
    </recommendedName>
</protein>
<evidence type="ECO:0000256" key="10">
    <source>
        <dbReference type="SAM" id="Phobius"/>
    </source>
</evidence>
<name>A0A5P3A9W3_9RHOB</name>
<evidence type="ECO:0000256" key="2">
    <source>
        <dbReference type="ARBA" id="ARBA00015978"/>
    </source>
</evidence>
<dbReference type="Pfam" id="PF02276">
    <property type="entry name" value="CytoC_RC"/>
    <property type="match status" value="1"/>
</dbReference>